<sequence>MKNDWILDVLADLRTFALANGLEDLADQLDDTRMVAACEIVSMAEKVGTARHGDDAKTGNVIRGVRERARA</sequence>
<dbReference type="Proteomes" id="UP000240418">
    <property type="component" value="Unassembled WGS sequence"/>
</dbReference>
<proteinExistence type="predicted"/>
<evidence type="ECO:0000313" key="2">
    <source>
        <dbReference type="Proteomes" id="UP000240418"/>
    </source>
</evidence>
<evidence type="ECO:0000313" key="1">
    <source>
        <dbReference type="EMBL" id="PSL22221.1"/>
    </source>
</evidence>
<dbReference type="OrthoDB" id="7659348at2"/>
<dbReference type="AlphaFoldDB" id="A0A2P8FKH1"/>
<accession>A0A2P8FKH1</accession>
<name>A0A2P8FKH1_9RHOB</name>
<organism evidence="1 2">
    <name type="scientific">Shimia abyssi</name>
    <dbReference type="NCBI Taxonomy" id="1662395"/>
    <lineage>
        <taxon>Bacteria</taxon>
        <taxon>Pseudomonadati</taxon>
        <taxon>Pseudomonadota</taxon>
        <taxon>Alphaproteobacteria</taxon>
        <taxon>Rhodobacterales</taxon>
        <taxon>Roseobacteraceae</taxon>
    </lineage>
</organism>
<gene>
    <name evidence="1" type="ORF">CLV88_101646</name>
</gene>
<keyword evidence="2" id="KW-1185">Reference proteome</keyword>
<protein>
    <submittedName>
        <fullName evidence="1">Uncharacterized protein</fullName>
    </submittedName>
</protein>
<comment type="caution">
    <text evidence="1">The sequence shown here is derived from an EMBL/GenBank/DDBJ whole genome shotgun (WGS) entry which is preliminary data.</text>
</comment>
<dbReference type="EMBL" id="PYGJ01000001">
    <property type="protein sequence ID" value="PSL22221.1"/>
    <property type="molecule type" value="Genomic_DNA"/>
</dbReference>
<reference evidence="1 2" key="1">
    <citation type="submission" date="2018-03" db="EMBL/GenBank/DDBJ databases">
        <title>Genomic Encyclopedia of Archaeal and Bacterial Type Strains, Phase II (KMG-II): from individual species to whole genera.</title>
        <authorList>
            <person name="Goeker M."/>
        </authorList>
    </citation>
    <scope>NUCLEOTIDE SEQUENCE [LARGE SCALE GENOMIC DNA]</scope>
    <source>
        <strain evidence="1 2">DSM 100673</strain>
    </source>
</reference>